<evidence type="ECO:0000256" key="4">
    <source>
        <dbReference type="ARBA" id="ARBA00022603"/>
    </source>
</evidence>
<dbReference type="GO" id="GO:0030091">
    <property type="term" value="P:protein repair"/>
    <property type="evidence" value="ECO:0007669"/>
    <property type="project" value="UniProtKB-UniRule"/>
</dbReference>
<dbReference type="InterPro" id="IPR029063">
    <property type="entry name" value="SAM-dependent_MTases_sf"/>
</dbReference>
<dbReference type="FunFam" id="3.40.50.150:FF:000010">
    <property type="entry name" value="Protein-L-isoaspartate O-methyltransferase"/>
    <property type="match status" value="1"/>
</dbReference>
<dbReference type="PANTHER" id="PTHR11579:SF0">
    <property type="entry name" value="PROTEIN-L-ISOASPARTATE(D-ASPARTATE) O-METHYLTRANSFERASE"/>
    <property type="match status" value="1"/>
</dbReference>
<evidence type="ECO:0000256" key="7">
    <source>
        <dbReference type="HAMAP-Rule" id="MF_00090"/>
    </source>
</evidence>
<evidence type="ECO:0000256" key="6">
    <source>
        <dbReference type="ARBA" id="ARBA00022691"/>
    </source>
</evidence>
<dbReference type="Pfam" id="PF01135">
    <property type="entry name" value="PCMT"/>
    <property type="match status" value="1"/>
</dbReference>
<dbReference type="InterPro" id="IPR000682">
    <property type="entry name" value="PCMT"/>
</dbReference>
<gene>
    <name evidence="7" type="primary">pcm</name>
    <name evidence="8" type="ORF">Ga0074115_10710</name>
    <name evidence="9" type="ORF">Ga0076813_15006</name>
</gene>
<dbReference type="GO" id="GO:0004719">
    <property type="term" value="F:protein-L-isoaspartate (D-aspartate) O-methyltransferase activity"/>
    <property type="evidence" value="ECO:0007669"/>
    <property type="project" value="UniProtKB-UniRule"/>
</dbReference>
<dbReference type="PATRIC" id="fig|54398.3.peg.1116"/>
<keyword evidence="4 7" id="KW-0489">Methyltransferase</keyword>
<evidence type="ECO:0000256" key="5">
    <source>
        <dbReference type="ARBA" id="ARBA00022679"/>
    </source>
</evidence>
<comment type="subcellular location">
    <subcellularLocation>
        <location evidence="1 7">Cytoplasm</location>
    </subcellularLocation>
</comment>
<dbReference type="Gene3D" id="3.40.50.150">
    <property type="entry name" value="Vaccinia Virus protein VP39"/>
    <property type="match status" value="1"/>
</dbReference>
<keyword evidence="6 7" id="KW-0949">S-adenosyl-L-methionine</keyword>
<keyword evidence="11" id="KW-1185">Reference proteome</keyword>
<sequence>MSLLRPEHQGIGMTSQRTRERLVQRLRNSGIHNLAVLEVMRTTPRHIFVDEALASRAYEDTALPIGHGQTISQPYTVARMTEALLEAGPLGNVLEIGTGSGFQCAVLAQLVGRVYSVERIGALLERARQRLQELGLRNVRLKHSDGGIGLPEYAPFDAILVTAAPEGVPQRLLQQLNIGGRLVLPADTGNGQVLMRILRTPDGFEQERLEAANFVPLKGGLL</sequence>
<feature type="active site" evidence="7">
    <location>
        <position position="72"/>
    </location>
</feature>
<comment type="caution">
    <text evidence="8">The sequence shown here is derived from an EMBL/GenBank/DDBJ whole genome shotgun (WGS) entry which is preliminary data.</text>
</comment>
<reference evidence="10 11" key="1">
    <citation type="submission" date="2015-11" db="EMBL/GenBank/DDBJ databases">
        <title>The genome of Candidatus Endoriftia persephone in Ridgeia piscesae and population structure of the North Eastern Pacific vestimentiferan symbionts.</title>
        <authorList>
            <person name="Perez M."/>
            <person name="Juniper K.S."/>
        </authorList>
    </citation>
    <scope>NUCLEOTIDE SEQUENCE [LARGE SCALE GENOMIC DNA]</scope>
    <source>
        <strain evidence="9">Ind10</strain>
        <strain evidence="8">Ind11</strain>
    </source>
</reference>
<dbReference type="GO" id="GO:0005737">
    <property type="term" value="C:cytoplasm"/>
    <property type="evidence" value="ECO:0007669"/>
    <property type="project" value="UniProtKB-SubCell"/>
</dbReference>
<dbReference type="PANTHER" id="PTHR11579">
    <property type="entry name" value="PROTEIN-L-ISOASPARTATE O-METHYLTRANSFERASE"/>
    <property type="match status" value="1"/>
</dbReference>
<keyword evidence="3 7" id="KW-0963">Cytoplasm</keyword>
<dbReference type="EC" id="2.1.1.77" evidence="7"/>
<comment type="similarity">
    <text evidence="2 7">Belongs to the methyltransferase superfamily. L-isoaspartyl/D-aspartyl protein methyltransferase family.</text>
</comment>
<proteinExistence type="inferred from homology"/>
<dbReference type="NCBIfam" id="NF001453">
    <property type="entry name" value="PRK00312.1"/>
    <property type="match status" value="1"/>
</dbReference>
<evidence type="ECO:0000313" key="8">
    <source>
        <dbReference type="EMBL" id="KRT54484.1"/>
    </source>
</evidence>
<dbReference type="SUPFAM" id="SSF53335">
    <property type="entry name" value="S-adenosyl-L-methionine-dependent methyltransferases"/>
    <property type="match status" value="1"/>
</dbReference>
<dbReference type="GO" id="GO:0032259">
    <property type="term" value="P:methylation"/>
    <property type="evidence" value="ECO:0007669"/>
    <property type="project" value="UniProtKB-KW"/>
</dbReference>
<evidence type="ECO:0000256" key="2">
    <source>
        <dbReference type="ARBA" id="ARBA00005369"/>
    </source>
</evidence>
<protein>
    <recommendedName>
        <fullName evidence="7">Protein-L-isoaspartate O-methyltransferase</fullName>
        <ecNumber evidence="7">2.1.1.77</ecNumber>
    </recommendedName>
    <alternativeName>
        <fullName evidence="7">L-isoaspartyl protein carboxyl methyltransferase</fullName>
    </alternativeName>
    <alternativeName>
        <fullName evidence="7">Protein L-isoaspartyl methyltransferase</fullName>
    </alternativeName>
    <alternativeName>
        <fullName evidence="7">Protein-beta-aspartate methyltransferase</fullName>
        <shortName evidence="7">PIMT</shortName>
    </alternativeName>
</protein>
<dbReference type="OrthoDB" id="9810066at2"/>
<accession>A0A0T5YV33</accession>
<dbReference type="EMBL" id="LDXT01000090">
    <property type="protein sequence ID" value="KRT54484.1"/>
    <property type="molecule type" value="Genomic_DNA"/>
</dbReference>
<organism evidence="8 11">
    <name type="scientific">endosymbiont of Ridgeia piscesae</name>
    <dbReference type="NCBI Taxonomy" id="54398"/>
    <lineage>
        <taxon>Bacteria</taxon>
        <taxon>Pseudomonadati</taxon>
        <taxon>Pseudomonadota</taxon>
        <taxon>Gammaproteobacteria</taxon>
        <taxon>sulfur-oxidizing symbionts</taxon>
    </lineage>
</organism>
<dbReference type="Proteomes" id="UP000051634">
    <property type="component" value="Unassembled WGS sequence"/>
</dbReference>
<dbReference type="EMBL" id="LMXI01000194">
    <property type="protein sequence ID" value="KRT59183.1"/>
    <property type="molecule type" value="Genomic_DNA"/>
</dbReference>
<evidence type="ECO:0000313" key="9">
    <source>
        <dbReference type="EMBL" id="KRT59183.1"/>
    </source>
</evidence>
<evidence type="ECO:0000313" key="11">
    <source>
        <dbReference type="Proteomes" id="UP000051634"/>
    </source>
</evidence>
<comment type="function">
    <text evidence="7">Catalyzes the methyl esterification of L-isoaspartyl residues in peptides and proteins that result from spontaneous decomposition of normal L-aspartyl and L-asparaginyl residues. It plays a role in the repair and/or degradation of damaged proteins.</text>
</comment>
<keyword evidence="5 7" id="KW-0808">Transferase</keyword>
<dbReference type="RefSeq" id="WP_005961746.1">
    <property type="nucleotide sequence ID" value="NZ_KQ556948.1"/>
</dbReference>
<comment type="catalytic activity">
    <reaction evidence="7">
        <text>[protein]-L-isoaspartate + S-adenosyl-L-methionine = [protein]-L-isoaspartate alpha-methyl ester + S-adenosyl-L-homocysteine</text>
        <dbReference type="Rhea" id="RHEA:12705"/>
        <dbReference type="Rhea" id="RHEA-COMP:12143"/>
        <dbReference type="Rhea" id="RHEA-COMP:12144"/>
        <dbReference type="ChEBI" id="CHEBI:57856"/>
        <dbReference type="ChEBI" id="CHEBI:59789"/>
        <dbReference type="ChEBI" id="CHEBI:90596"/>
        <dbReference type="ChEBI" id="CHEBI:90598"/>
        <dbReference type="EC" id="2.1.1.77"/>
    </reaction>
</comment>
<dbReference type="PROSITE" id="PS01279">
    <property type="entry name" value="PCMT"/>
    <property type="match status" value="1"/>
</dbReference>
<evidence type="ECO:0000313" key="10">
    <source>
        <dbReference type="Proteomes" id="UP000051276"/>
    </source>
</evidence>
<evidence type="ECO:0000256" key="3">
    <source>
        <dbReference type="ARBA" id="ARBA00022490"/>
    </source>
</evidence>
<name>A0A0T5YV33_9GAMM</name>
<dbReference type="STRING" id="54398.Ga0074115_10710"/>
<dbReference type="Proteomes" id="UP000051276">
    <property type="component" value="Unassembled WGS sequence"/>
</dbReference>
<dbReference type="CDD" id="cd02440">
    <property type="entry name" value="AdoMet_MTases"/>
    <property type="match status" value="1"/>
</dbReference>
<evidence type="ECO:0000256" key="1">
    <source>
        <dbReference type="ARBA" id="ARBA00004496"/>
    </source>
</evidence>
<dbReference type="AlphaFoldDB" id="A0A0T5YV33"/>
<dbReference type="NCBIfam" id="TIGR00080">
    <property type="entry name" value="pimt"/>
    <property type="match status" value="1"/>
</dbReference>
<dbReference type="HAMAP" id="MF_00090">
    <property type="entry name" value="PIMT"/>
    <property type="match status" value="1"/>
</dbReference>